<accession>W7TLH7</accession>
<sequence>MPDDAGGLSVQTWECRRRGWEEEKQGRGTQAMATANAVIHERRMRNNAKNKVEDVYTGVVKMVSASGTTAGCLQFVEVWRGSSHEYHTWKRTTPIVGRPFITRSVGRMIMSIMRTSNVPMTIVRFSHRCMTIDHRGVIRWSWLTLIGAVLHLNVSGRVWKKSTHKRGRKRREMNSWPFSNSHAPVVTGEKRHCGETKR</sequence>
<dbReference type="AlphaFoldDB" id="W7TLH7"/>
<feature type="region of interest" description="Disordered" evidence="1">
    <location>
        <begin position="163"/>
        <end position="198"/>
    </location>
</feature>
<protein>
    <submittedName>
        <fullName evidence="2">Uncharacterized protein</fullName>
    </submittedName>
</protein>
<evidence type="ECO:0000313" key="3">
    <source>
        <dbReference type="Proteomes" id="UP000019335"/>
    </source>
</evidence>
<dbReference type="Proteomes" id="UP000019335">
    <property type="component" value="Chromosome 5"/>
</dbReference>
<keyword evidence="3" id="KW-1185">Reference proteome</keyword>
<evidence type="ECO:0000256" key="1">
    <source>
        <dbReference type="SAM" id="MobiDB-lite"/>
    </source>
</evidence>
<feature type="compositionally biased region" description="Basic and acidic residues" evidence="1">
    <location>
        <begin position="188"/>
        <end position="198"/>
    </location>
</feature>
<evidence type="ECO:0000313" key="2">
    <source>
        <dbReference type="EMBL" id="EWM27925.1"/>
    </source>
</evidence>
<comment type="caution">
    <text evidence="2">The sequence shown here is derived from an EMBL/GenBank/DDBJ whole genome shotgun (WGS) entry which is preliminary data.</text>
</comment>
<gene>
    <name evidence="2" type="ORF">Naga_100285g4</name>
</gene>
<proteinExistence type="predicted"/>
<organism evidence="2 3">
    <name type="scientific">Nannochloropsis gaditana</name>
    <dbReference type="NCBI Taxonomy" id="72520"/>
    <lineage>
        <taxon>Eukaryota</taxon>
        <taxon>Sar</taxon>
        <taxon>Stramenopiles</taxon>
        <taxon>Ochrophyta</taxon>
        <taxon>Eustigmatophyceae</taxon>
        <taxon>Eustigmatales</taxon>
        <taxon>Monodopsidaceae</taxon>
        <taxon>Nannochloropsis</taxon>
    </lineage>
</organism>
<reference evidence="2 3" key="1">
    <citation type="journal article" date="2014" name="Mol. Plant">
        <title>Chromosome Scale Genome Assembly and Transcriptome Profiling of Nannochloropsis gaditana in Nitrogen Depletion.</title>
        <authorList>
            <person name="Corteggiani Carpinelli E."/>
            <person name="Telatin A."/>
            <person name="Vitulo N."/>
            <person name="Forcato C."/>
            <person name="D'Angelo M."/>
            <person name="Schiavon R."/>
            <person name="Vezzi A."/>
            <person name="Giacometti G.M."/>
            <person name="Morosinotto T."/>
            <person name="Valle G."/>
        </authorList>
    </citation>
    <scope>NUCLEOTIDE SEQUENCE [LARGE SCALE GENOMIC DNA]</scope>
    <source>
        <strain evidence="2 3">B-31</strain>
    </source>
</reference>
<name>W7TLH7_9STRA</name>
<dbReference type="EMBL" id="AZIL01000357">
    <property type="protein sequence ID" value="EWM27925.1"/>
    <property type="molecule type" value="Genomic_DNA"/>
</dbReference>